<gene>
    <name evidence="4" type="ORF">CDQ91_03970</name>
</gene>
<reference evidence="4 5" key="1">
    <citation type="journal article" date="2002" name="Int. J. Syst. Evol. Microbiol.">
        <title>Sphingopyxis witflariensis sp. nov., isolated from activated sludge.</title>
        <authorList>
            <person name="Kampfer P."/>
            <person name="Witzenberger R."/>
            <person name="Denner E.B."/>
            <person name="Busse H.J."/>
            <person name="Neef A."/>
        </authorList>
    </citation>
    <scope>NUCLEOTIDE SEQUENCE [LARGE SCALE GENOMIC DNA]</scope>
    <source>
        <strain evidence="4 5">DSM 14551</strain>
    </source>
</reference>
<comment type="caution">
    <text evidence="4">The sequence shown here is derived from an EMBL/GenBank/DDBJ whole genome shotgun (WGS) entry which is preliminary data.</text>
</comment>
<dbReference type="PANTHER" id="PTHR43877:SF2">
    <property type="entry name" value="AMINOALKYLPHOSPHONATE N-ACETYLTRANSFERASE-RELATED"/>
    <property type="match status" value="1"/>
</dbReference>
<dbReference type="RefSeq" id="WP_088471352.1">
    <property type="nucleotide sequence ID" value="NZ_NISJ01000001.1"/>
</dbReference>
<dbReference type="PROSITE" id="PS51186">
    <property type="entry name" value="GNAT"/>
    <property type="match status" value="1"/>
</dbReference>
<dbReference type="Pfam" id="PF00583">
    <property type="entry name" value="Acetyltransf_1"/>
    <property type="match status" value="1"/>
</dbReference>
<evidence type="ECO:0000256" key="1">
    <source>
        <dbReference type="ARBA" id="ARBA00022679"/>
    </source>
</evidence>
<dbReference type="InterPro" id="IPR050832">
    <property type="entry name" value="Bact_Acetyltransf"/>
</dbReference>
<evidence type="ECO:0000313" key="5">
    <source>
        <dbReference type="Proteomes" id="UP000197097"/>
    </source>
</evidence>
<dbReference type="InterPro" id="IPR000182">
    <property type="entry name" value="GNAT_dom"/>
</dbReference>
<sequence length="136" mass="15205">MTRLRAATESDAGPVIAIWQACDLTRPWNDPRADFARALNHSASTIIVAEQGPDIVGTAMTGFDGHRGWIYYLGVAPDRRGQGIARQLLDHACDWLKLRGCPKVELMLREGNPAAELYKHLGWELQPVRVFARWLA</sequence>
<organism evidence="4 5">
    <name type="scientific">Sphingopyxis witflariensis</name>
    <dbReference type="NCBI Taxonomy" id="173675"/>
    <lineage>
        <taxon>Bacteria</taxon>
        <taxon>Pseudomonadati</taxon>
        <taxon>Pseudomonadota</taxon>
        <taxon>Alphaproteobacteria</taxon>
        <taxon>Sphingomonadales</taxon>
        <taxon>Sphingomonadaceae</taxon>
        <taxon>Sphingopyxis</taxon>
    </lineage>
</organism>
<dbReference type="GO" id="GO:0016747">
    <property type="term" value="F:acyltransferase activity, transferring groups other than amino-acyl groups"/>
    <property type="evidence" value="ECO:0007669"/>
    <property type="project" value="InterPro"/>
</dbReference>
<evidence type="ECO:0000313" key="4">
    <source>
        <dbReference type="EMBL" id="OWR01540.1"/>
    </source>
</evidence>
<dbReference type="SUPFAM" id="SSF55729">
    <property type="entry name" value="Acyl-CoA N-acyltransferases (Nat)"/>
    <property type="match status" value="1"/>
</dbReference>
<dbReference type="InterPro" id="IPR016181">
    <property type="entry name" value="Acyl_CoA_acyltransferase"/>
</dbReference>
<dbReference type="OrthoDB" id="1821130at2"/>
<dbReference type="PANTHER" id="PTHR43877">
    <property type="entry name" value="AMINOALKYLPHOSPHONATE N-ACETYLTRANSFERASE-RELATED-RELATED"/>
    <property type="match status" value="1"/>
</dbReference>
<keyword evidence="2" id="KW-0012">Acyltransferase</keyword>
<proteinExistence type="predicted"/>
<evidence type="ECO:0000256" key="2">
    <source>
        <dbReference type="ARBA" id="ARBA00023315"/>
    </source>
</evidence>
<keyword evidence="5" id="KW-1185">Reference proteome</keyword>
<dbReference type="Proteomes" id="UP000197097">
    <property type="component" value="Unassembled WGS sequence"/>
</dbReference>
<dbReference type="Gene3D" id="3.40.630.30">
    <property type="match status" value="1"/>
</dbReference>
<evidence type="ECO:0000259" key="3">
    <source>
        <dbReference type="PROSITE" id="PS51186"/>
    </source>
</evidence>
<dbReference type="EMBL" id="NISJ01000001">
    <property type="protein sequence ID" value="OWR01540.1"/>
    <property type="molecule type" value="Genomic_DNA"/>
</dbReference>
<dbReference type="CDD" id="cd04301">
    <property type="entry name" value="NAT_SF"/>
    <property type="match status" value="1"/>
</dbReference>
<dbReference type="NCBIfam" id="NF002959">
    <property type="entry name" value="PRK03624.1"/>
    <property type="match status" value="1"/>
</dbReference>
<keyword evidence="1 4" id="KW-0808">Transferase</keyword>
<protein>
    <submittedName>
        <fullName evidence="4">GNAT family acetyltransferase</fullName>
    </submittedName>
</protein>
<accession>A0A246K698</accession>
<dbReference type="AlphaFoldDB" id="A0A246K698"/>
<feature type="domain" description="N-acetyltransferase" evidence="3">
    <location>
        <begin position="2"/>
        <end position="136"/>
    </location>
</feature>
<dbReference type="PROSITE" id="PS51257">
    <property type="entry name" value="PROKAR_LIPOPROTEIN"/>
    <property type="match status" value="1"/>
</dbReference>
<name>A0A246K698_9SPHN</name>